<keyword evidence="2" id="KW-1185">Reference proteome</keyword>
<protein>
    <recommendedName>
        <fullName evidence="3">Phorbol-ester/DAG-type domain-containing protein</fullName>
    </recommendedName>
</protein>
<dbReference type="EMBL" id="WHWC01000010">
    <property type="protein sequence ID" value="KAG8374886.1"/>
    <property type="molecule type" value="Genomic_DNA"/>
</dbReference>
<evidence type="ECO:0000313" key="2">
    <source>
        <dbReference type="Proteomes" id="UP000826271"/>
    </source>
</evidence>
<dbReference type="Proteomes" id="UP000826271">
    <property type="component" value="Unassembled WGS sequence"/>
</dbReference>
<accession>A0AAV6WWS8</accession>
<dbReference type="InterPro" id="IPR046349">
    <property type="entry name" value="C1-like_sf"/>
</dbReference>
<evidence type="ECO:0008006" key="3">
    <source>
        <dbReference type="Google" id="ProtNLM"/>
    </source>
</evidence>
<evidence type="ECO:0000313" key="1">
    <source>
        <dbReference type="EMBL" id="KAG8374886.1"/>
    </source>
</evidence>
<reference evidence="1" key="1">
    <citation type="submission" date="2019-10" db="EMBL/GenBank/DDBJ databases">
        <authorList>
            <person name="Zhang R."/>
            <person name="Pan Y."/>
            <person name="Wang J."/>
            <person name="Ma R."/>
            <person name="Yu S."/>
        </authorList>
    </citation>
    <scope>NUCLEOTIDE SEQUENCE</scope>
    <source>
        <strain evidence="1">LA-IB0</strain>
        <tissue evidence="1">Leaf</tissue>
    </source>
</reference>
<name>A0AAV6WWS8_9LAMI</name>
<proteinExistence type="predicted"/>
<dbReference type="PANTHER" id="PTHR46477:SF5">
    <property type="entry name" value="PHORBOL-ESTER_DAG-TYPE DOMAIN-CONTAINING PROTEIN"/>
    <property type="match status" value="1"/>
</dbReference>
<organism evidence="1 2">
    <name type="scientific">Buddleja alternifolia</name>
    <dbReference type="NCBI Taxonomy" id="168488"/>
    <lineage>
        <taxon>Eukaryota</taxon>
        <taxon>Viridiplantae</taxon>
        <taxon>Streptophyta</taxon>
        <taxon>Embryophyta</taxon>
        <taxon>Tracheophyta</taxon>
        <taxon>Spermatophyta</taxon>
        <taxon>Magnoliopsida</taxon>
        <taxon>eudicotyledons</taxon>
        <taxon>Gunneridae</taxon>
        <taxon>Pentapetalae</taxon>
        <taxon>asterids</taxon>
        <taxon>lamiids</taxon>
        <taxon>Lamiales</taxon>
        <taxon>Scrophulariaceae</taxon>
        <taxon>Buddlejeae</taxon>
        <taxon>Buddleja</taxon>
    </lineage>
</organism>
<gene>
    <name evidence="1" type="ORF">BUALT_Bualt10G0042100</name>
</gene>
<sequence length="255" mass="29755">MGFTFWTPNNMSIVRRTHDCYEHYELKSYEKLFSCDGCKMKGFGQRYICNLCGHELHQECRFPKTETTHEYFGCSIFTFREKPFTRTDRNNKKEYSKCCDACGKDICGFSYHCEADNLDLHPCCCKLQEKLLIDDTMFDRRANVSSKCMWCKKRKISDGQRDVPGWSYISTCKKYHLHVYCMTEMMHEAYMKNGDLALEKVDFKHLVKSKRMGGSRSTTFETIKSFLKIILAALLGDPTMLISNVLVELVTRGLQ</sequence>
<comment type="caution">
    <text evidence="1">The sequence shown here is derived from an EMBL/GenBank/DDBJ whole genome shotgun (WGS) entry which is preliminary data.</text>
</comment>
<dbReference type="PANTHER" id="PTHR46477">
    <property type="entry name" value="CYSTEINE/HISTIDINE-RICH C1 DOMAIN FAMILY PROTEIN"/>
    <property type="match status" value="1"/>
</dbReference>
<dbReference type="AlphaFoldDB" id="A0AAV6WWS8"/>
<dbReference type="SUPFAM" id="SSF57889">
    <property type="entry name" value="Cysteine-rich domain"/>
    <property type="match status" value="1"/>
</dbReference>